<dbReference type="InterPro" id="IPR000219">
    <property type="entry name" value="DH_dom"/>
</dbReference>
<dbReference type="InterPro" id="IPR051092">
    <property type="entry name" value="FYVE_RhoGEF_PH"/>
</dbReference>
<evidence type="ECO:0000313" key="4">
    <source>
        <dbReference type="Proteomes" id="UP000193560"/>
    </source>
</evidence>
<dbReference type="PROSITE" id="PS50010">
    <property type="entry name" value="DH_2"/>
    <property type="match status" value="1"/>
</dbReference>
<accession>A0A1X2IAN0</accession>
<dbReference type="CDD" id="cd00160">
    <property type="entry name" value="RhoGEF"/>
    <property type="match status" value="1"/>
</dbReference>
<dbReference type="SMART" id="SM00325">
    <property type="entry name" value="RhoGEF"/>
    <property type="match status" value="1"/>
</dbReference>
<evidence type="ECO:0000259" key="2">
    <source>
        <dbReference type="PROSITE" id="PS50010"/>
    </source>
</evidence>
<protein>
    <submittedName>
        <fullName evidence="3">Dbl homology domain-containing protein</fullName>
    </submittedName>
</protein>
<name>A0A1X2IAN0_9FUNG</name>
<dbReference type="GO" id="GO:0005085">
    <property type="term" value="F:guanyl-nucleotide exchange factor activity"/>
    <property type="evidence" value="ECO:0007669"/>
    <property type="project" value="InterPro"/>
</dbReference>
<dbReference type="InterPro" id="IPR035899">
    <property type="entry name" value="DBL_dom_sf"/>
</dbReference>
<dbReference type="AlphaFoldDB" id="A0A1X2IAN0"/>
<reference evidence="3 4" key="1">
    <citation type="submission" date="2016-07" db="EMBL/GenBank/DDBJ databases">
        <title>Pervasive Adenine N6-methylation of Active Genes in Fungi.</title>
        <authorList>
            <consortium name="DOE Joint Genome Institute"/>
            <person name="Mondo S.J."/>
            <person name="Dannebaum R.O."/>
            <person name="Kuo R.C."/>
            <person name="Labutti K."/>
            <person name="Haridas S."/>
            <person name="Kuo A."/>
            <person name="Salamov A."/>
            <person name="Ahrendt S.R."/>
            <person name="Lipzen A."/>
            <person name="Sullivan W."/>
            <person name="Andreopoulos W.B."/>
            <person name="Clum A."/>
            <person name="Lindquist E."/>
            <person name="Daum C."/>
            <person name="Ramamoorthy G.K."/>
            <person name="Gryganskyi A."/>
            <person name="Culley D."/>
            <person name="Magnuson J.K."/>
            <person name="James T.Y."/>
            <person name="O'Malley M.A."/>
            <person name="Stajich J.E."/>
            <person name="Spatafora J.W."/>
            <person name="Visel A."/>
            <person name="Grigoriev I.V."/>
        </authorList>
    </citation>
    <scope>NUCLEOTIDE SEQUENCE [LARGE SCALE GENOMIC DNA]</scope>
    <source>
        <strain evidence="3 4">NRRL 1336</strain>
    </source>
</reference>
<sequence length="321" mass="37349">MSDYFSLSGNSDPGAALDRHQYHNNNNNNNNNKPQSTDTLFSTTSSPEFTSTPHTLLSRRTTITKHLKRHWTLDDSTSSSVRRLFTSEQLLKERKALGVWRNTLHGYLLDPAFKVPTPRHTHDSPRLAYCIVSELLATEETYLGHLSVLKQMFIDPFLQTFQNRYMIRDLQTIFSYIPQLIILSTSLVRRWCMSIEQQTCCINGKIVAKDTKHDIGKTFCDLEDEFKVYTYYAVHYAKAQKCISRMEQKPIYQQWMHSVLQKKEIKRMGLSDYLIAPIQRITRYCLLVKDLMKHTDGHDIELERALKYLTALAVAMNNCQQ</sequence>
<keyword evidence="4" id="KW-1185">Reference proteome</keyword>
<feature type="domain" description="DH" evidence="2">
    <location>
        <begin position="131"/>
        <end position="319"/>
    </location>
</feature>
<dbReference type="Proteomes" id="UP000193560">
    <property type="component" value="Unassembled WGS sequence"/>
</dbReference>
<feature type="compositionally biased region" description="Low complexity" evidence="1">
    <location>
        <begin position="39"/>
        <end position="54"/>
    </location>
</feature>
<dbReference type="STRING" id="90262.A0A1X2IAN0"/>
<dbReference type="OrthoDB" id="660555at2759"/>
<dbReference type="GO" id="GO:0035556">
    <property type="term" value="P:intracellular signal transduction"/>
    <property type="evidence" value="ECO:0007669"/>
    <property type="project" value="InterPro"/>
</dbReference>
<dbReference type="PANTHER" id="PTHR12673">
    <property type="entry name" value="FACIOGENITAL DYSPLASIA PROTEIN"/>
    <property type="match status" value="1"/>
</dbReference>
<dbReference type="Pfam" id="PF00621">
    <property type="entry name" value="RhoGEF"/>
    <property type="match status" value="1"/>
</dbReference>
<dbReference type="PROSITE" id="PS00741">
    <property type="entry name" value="DH_1"/>
    <property type="match status" value="1"/>
</dbReference>
<proteinExistence type="predicted"/>
<dbReference type="PANTHER" id="PTHR12673:SF159">
    <property type="entry name" value="LD03170P"/>
    <property type="match status" value="1"/>
</dbReference>
<evidence type="ECO:0000256" key="1">
    <source>
        <dbReference type="SAM" id="MobiDB-lite"/>
    </source>
</evidence>
<dbReference type="GO" id="GO:0005737">
    <property type="term" value="C:cytoplasm"/>
    <property type="evidence" value="ECO:0007669"/>
    <property type="project" value="TreeGrafter"/>
</dbReference>
<dbReference type="EMBL" id="MCGE01000018">
    <property type="protein sequence ID" value="ORZ12812.1"/>
    <property type="molecule type" value="Genomic_DNA"/>
</dbReference>
<feature type="region of interest" description="Disordered" evidence="1">
    <location>
        <begin position="1"/>
        <end position="54"/>
    </location>
</feature>
<comment type="caution">
    <text evidence="3">The sequence shown here is derived from an EMBL/GenBank/DDBJ whole genome shotgun (WGS) entry which is preliminary data.</text>
</comment>
<feature type="compositionally biased region" description="Polar residues" evidence="1">
    <location>
        <begin position="1"/>
        <end position="11"/>
    </location>
</feature>
<dbReference type="SUPFAM" id="SSF48065">
    <property type="entry name" value="DBL homology domain (DH-domain)"/>
    <property type="match status" value="1"/>
</dbReference>
<organism evidence="3 4">
    <name type="scientific">Absidia repens</name>
    <dbReference type="NCBI Taxonomy" id="90262"/>
    <lineage>
        <taxon>Eukaryota</taxon>
        <taxon>Fungi</taxon>
        <taxon>Fungi incertae sedis</taxon>
        <taxon>Mucoromycota</taxon>
        <taxon>Mucoromycotina</taxon>
        <taxon>Mucoromycetes</taxon>
        <taxon>Mucorales</taxon>
        <taxon>Cunninghamellaceae</taxon>
        <taxon>Absidia</taxon>
    </lineage>
</organism>
<evidence type="ECO:0000313" key="3">
    <source>
        <dbReference type="EMBL" id="ORZ12812.1"/>
    </source>
</evidence>
<dbReference type="InterPro" id="IPR001331">
    <property type="entry name" value="GDS_CDC24_CS"/>
</dbReference>
<gene>
    <name evidence="3" type="ORF">BCR42DRAFT_331407</name>
</gene>
<dbReference type="Gene3D" id="1.20.900.10">
    <property type="entry name" value="Dbl homology (DH) domain"/>
    <property type="match status" value="1"/>
</dbReference>